<feature type="region of interest" description="Disordered" evidence="1">
    <location>
        <begin position="126"/>
        <end position="179"/>
    </location>
</feature>
<keyword evidence="3" id="KW-1185">Reference proteome</keyword>
<proteinExistence type="predicted"/>
<dbReference type="Proteomes" id="UP000240883">
    <property type="component" value="Unassembled WGS sequence"/>
</dbReference>
<reference evidence="2 3" key="1">
    <citation type="journal article" date="2018" name="Front. Microbiol.">
        <title>Genome-Wide Analysis of Corynespora cassiicola Leaf Fall Disease Putative Effectors.</title>
        <authorList>
            <person name="Lopez D."/>
            <person name="Ribeiro S."/>
            <person name="Label P."/>
            <person name="Fumanal B."/>
            <person name="Venisse J.S."/>
            <person name="Kohler A."/>
            <person name="de Oliveira R.R."/>
            <person name="Labutti K."/>
            <person name="Lipzen A."/>
            <person name="Lail K."/>
            <person name="Bauer D."/>
            <person name="Ohm R.A."/>
            <person name="Barry K.W."/>
            <person name="Spatafora J."/>
            <person name="Grigoriev I.V."/>
            <person name="Martin F.M."/>
            <person name="Pujade-Renaud V."/>
        </authorList>
    </citation>
    <scope>NUCLEOTIDE SEQUENCE [LARGE SCALE GENOMIC DNA]</scope>
    <source>
        <strain evidence="2 3">Philippines</strain>
    </source>
</reference>
<name>A0A2T2NUJ5_CORCC</name>
<feature type="region of interest" description="Disordered" evidence="1">
    <location>
        <begin position="20"/>
        <end position="72"/>
    </location>
</feature>
<dbReference type="EMBL" id="KZ678133">
    <property type="protein sequence ID" value="PSN69112.1"/>
    <property type="molecule type" value="Genomic_DNA"/>
</dbReference>
<evidence type="ECO:0000313" key="3">
    <source>
        <dbReference type="Proteomes" id="UP000240883"/>
    </source>
</evidence>
<evidence type="ECO:0000256" key="1">
    <source>
        <dbReference type="SAM" id="MobiDB-lite"/>
    </source>
</evidence>
<accession>A0A2T2NUJ5</accession>
<dbReference type="AlphaFoldDB" id="A0A2T2NUJ5"/>
<sequence>MPSAVRPHLGASKLQIAQVIPDDIGPYPDSSLPERPDVREAYAKGGTAKPAPGLSFRSAWPAEQPRGAVSPRQTLEPTELLAEHITCDGGTSVNGAVSPPEPPVGNGETIPKTSGDEMWRVSEEAGYQPYNCKDGEQAGRDGTTEQTYYPPFSKTRHDASRFLGSTKNRLRRDNCLGKH</sequence>
<evidence type="ECO:0000313" key="2">
    <source>
        <dbReference type="EMBL" id="PSN69112.1"/>
    </source>
</evidence>
<organism evidence="2 3">
    <name type="scientific">Corynespora cassiicola Philippines</name>
    <dbReference type="NCBI Taxonomy" id="1448308"/>
    <lineage>
        <taxon>Eukaryota</taxon>
        <taxon>Fungi</taxon>
        <taxon>Dikarya</taxon>
        <taxon>Ascomycota</taxon>
        <taxon>Pezizomycotina</taxon>
        <taxon>Dothideomycetes</taxon>
        <taxon>Pleosporomycetidae</taxon>
        <taxon>Pleosporales</taxon>
        <taxon>Corynesporascaceae</taxon>
        <taxon>Corynespora</taxon>
    </lineage>
</organism>
<protein>
    <submittedName>
        <fullName evidence="2">Uncharacterized protein</fullName>
    </submittedName>
</protein>
<feature type="compositionally biased region" description="Basic and acidic residues" evidence="1">
    <location>
        <begin position="133"/>
        <end position="143"/>
    </location>
</feature>
<feature type="region of interest" description="Disordered" evidence="1">
    <location>
        <begin position="88"/>
        <end position="114"/>
    </location>
</feature>
<feature type="compositionally biased region" description="Basic and acidic residues" evidence="1">
    <location>
        <begin position="32"/>
        <end position="42"/>
    </location>
</feature>
<gene>
    <name evidence="2" type="ORF">BS50DRAFT_632919</name>
</gene>